<feature type="region of interest" description="Disordered" evidence="1">
    <location>
        <begin position="1"/>
        <end position="45"/>
    </location>
</feature>
<dbReference type="OrthoDB" id="10444050at2759"/>
<dbReference type="AlphaFoldDB" id="A0A401Q1K7"/>
<proteinExistence type="predicted"/>
<comment type="caution">
    <text evidence="2">The sequence shown here is derived from an EMBL/GenBank/DDBJ whole genome shotgun (WGS) entry which is preliminary data.</text>
</comment>
<feature type="non-terminal residue" evidence="2">
    <location>
        <position position="1"/>
    </location>
</feature>
<sequence length="75" mass="8284">ASGKSRSTGSSSSRYTKQSSRRSTPLKLSCPRNVGGRSQGIPPGMSPLWYHHLNRQARVLRDHGLVMGHLSHFID</sequence>
<organism evidence="2 3">
    <name type="scientific">Scyliorhinus torazame</name>
    <name type="common">Cloudy catshark</name>
    <name type="synonym">Catulus torazame</name>
    <dbReference type="NCBI Taxonomy" id="75743"/>
    <lineage>
        <taxon>Eukaryota</taxon>
        <taxon>Metazoa</taxon>
        <taxon>Chordata</taxon>
        <taxon>Craniata</taxon>
        <taxon>Vertebrata</taxon>
        <taxon>Chondrichthyes</taxon>
        <taxon>Elasmobranchii</taxon>
        <taxon>Galeomorphii</taxon>
        <taxon>Galeoidea</taxon>
        <taxon>Carcharhiniformes</taxon>
        <taxon>Scyliorhinidae</taxon>
        <taxon>Scyliorhinus</taxon>
    </lineage>
</organism>
<keyword evidence="3" id="KW-1185">Reference proteome</keyword>
<protein>
    <submittedName>
        <fullName evidence="2">Uncharacterized protein</fullName>
    </submittedName>
</protein>
<evidence type="ECO:0000313" key="2">
    <source>
        <dbReference type="EMBL" id="GCB79262.1"/>
    </source>
</evidence>
<evidence type="ECO:0000313" key="3">
    <source>
        <dbReference type="Proteomes" id="UP000288216"/>
    </source>
</evidence>
<name>A0A401Q1K7_SCYTO</name>
<dbReference type="EMBL" id="BFAA01014612">
    <property type="protein sequence ID" value="GCB79262.1"/>
    <property type="molecule type" value="Genomic_DNA"/>
</dbReference>
<gene>
    <name evidence="2" type="ORF">scyTo_0019515</name>
</gene>
<reference evidence="2 3" key="1">
    <citation type="journal article" date="2018" name="Nat. Ecol. Evol.">
        <title>Shark genomes provide insights into elasmobranch evolution and the origin of vertebrates.</title>
        <authorList>
            <person name="Hara Y"/>
            <person name="Yamaguchi K"/>
            <person name="Onimaru K"/>
            <person name="Kadota M"/>
            <person name="Koyanagi M"/>
            <person name="Keeley SD"/>
            <person name="Tatsumi K"/>
            <person name="Tanaka K"/>
            <person name="Motone F"/>
            <person name="Kageyama Y"/>
            <person name="Nozu R"/>
            <person name="Adachi N"/>
            <person name="Nishimura O"/>
            <person name="Nakagawa R"/>
            <person name="Tanegashima C"/>
            <person name="Kiyatake I"/>
            <person name="Matsumoto R"/>
            <person name="Murakumo K"/>
            <person name="Nishida K"/>
            <person name="Terakita A"/>
            <person name="Kuratani S"/>
            <person name="Sato K"/>
            <person name="Hyodo S Kuraku.S."/>
        </authorList>
    </citation>
    <scope>NUCLEOTIDE SEQUENCE [LARGE SCALE GENOMIC DNA]</scope>
</reference>
<evidence type="ECO:0000256" key="1">
    <source>
        <dbReference type="SAM" id="MobiDB-lite"/>
    </source>
</evidence>
<feature type="compositionally biased region" description="Low complexity" evidence="1">
    <location>
        <begin position="1"/>
        <end position="23"/>
    </location>
</feature>
<accession>A0A401Q1K7</accession>
<dbReference type="Proteomes" id="UP000288216">
    <property type="component" value="Unassembled WGS sequence"/>
</dbReference>